<protein>
    <recommendedName>
        <fullName evidence="4">DUF4282 domain-containing protein</fullName>
    </recommendedName>
</protein>
<sequence>MFSFFLDYPGSKIQSIAKLFFLIGLILCLIIGIFCIIAFTDEMGFGGFIISLIVTAFIFIMFWLSTLIIVAFGKMSEDLEYQSERLAEIQDKLNSVTSAAKE</sequence>
<feature type="transmembrane region" description="Helical" evidence="1">
    <location>
        <begin position="45"/>
        <end position="72"/>
    </location>
</feature>
<gene>
    <name evidence="2" type="ORF">IAA72_03335</name>
</gene>
<dbReference type="Proteomes" id="UP000810292">
    <property type="component" value="Unassembled WGS sequence"/>
</dbReference>
<proteinExistence type="predicted"/>
<organism evidence="2 3">
    <name type="scientific">Candidatus Ornithospirochaeta stercoravium</name>
    <dbReference type="NCBI Taxonomy" id="2840897"/>
    <lineage>
        <taxon>Bacteria</taxon>
        <taxon>Pseudomonadati</taxon>
        <taxon>Spirochaetota</taxon>
        <taxon>Spirochaetia</taxon>
        <taxon>Spirochaetales</taxon>
        <taxon>Spirochaetaceae</taxon>
        <taxon>Spirochaetaceae incertae sedis</taxon>
        <taxon>Candidatus Ornithospirochaeta</taxon>
    </lineage>
</organism>
<name>A0A9D9IA35_9SPIO</name>
<keyword evidence="1" id="KW-0472">Membrane</keyword>
<dbReference type="AlphaFoldDB" id="A0A9D9IA35"/>
<feature type="transmembrane region" description="Helical" evidence="1">
    <location>
        <begin position="20"/>
        <end position="39"/>
    </location>
</feature>
<comment type="caution">
    <text evidence="2">The sequence shown here is derived from an EMBL/GenBank/DDBJ whole genome shotgun (WGS) entry which is preliminary data.</text>
</comment>
<keyword evidence="1" id="KW-0812">Transmembrane</keyword>
<evidence type="ECO:0000256" key="1">
    <source>
        <dbReference type="SAM" id="Phobius"/>
    </source>
</evidence>
<dbReference type="EMBL" id="JADIMF010000054">
    <property type="protein sequence ID" value="MBO8468802.1"/>
    <property type="molecule type" value="Genomic_DNA"/>
</dbReference>
<reference evidence="2" key="1">
    <citation type="submission" date="2020-10" db="EMBL/GenBank/DDBJ databases">
        <authorList>
            <person name="Gilroy R."/>
        </authorList>
    </citation>
    <scope>NUCLEOTIDE SEQUENCE</scope>
    <source>
        <strain evidence="2">14700</strain>
    </source>
</reference>
<accession>A0A9D9IA35</accession>
<evidence type="ECO:0000313" key="3">
    <source>
        <dbReference type="Proteomes" id="UP000810292"/>
    </source>
</evidence>
<reference evidence="2" key="2">
    <citation type="journal article" date="2021" name="PeerJ">
        <title>Extensive microbial diversity within the chicken gut microbiome revealed by metagenomics and culture.</title>
        <authorList>
            <person name="Gilroy R."/>
            <person name="Ravi A."/>
            <person name="Getino M."/>
            <person name="Pursley I."/>
            <person name="Horton D.L."/>
            <person name="Alikhan N.F."/>
            <person name="Baker D."/>
            <person name="Gharbi K."/>
            <person name="Hall N."/>
            <person name="Watson M."/>
            <person name="Adriaenssens E.M."/>
            <person name="Foster-Nyarko E."/>
            <person name="Jarju S."/>
            <person name="Secka A."/>
            <person name="Antonio M."/>
            <person name="Oren A."/>
            <person name="Chaudhuri R.R."/>
            <person name="La Ragione R."/>
            <person name="Hildebrand F."/>
            <person name="Pallen M.J."/>
        </authorList>
    </citation>
    <scope>NUCLEOTIDE SEQUENCE</scope>
    <source>
        <strain evidence="2">14700</strain>
    </source>
</reference>
<evidence type="ECO:0008006" key="4">
    <source>
        <dbReference type="Google" id="ProtNLM"/>
    </source>
</evidence>
<evidence type="ECO:0000313" key="2">
    <source>
        <dbReference type="EMBL" id="MBO8468802.1"/>
    </source>
</evidence>
<keyword evidence="1" id="KW-1133">Transmembrane helix</keyword>